<proteinExistence type="predicted"/>
<name>A0A0J0XZH5_9TREE</name>
<feature type="compositionally biased region" description="Pro residues" evidence="1">
    <location>
        <begin position="315"/>
        <end position="330"/>
    </location>
</feature>
<feature type="region of interest" description="Disordered" evidence="1">
    <location>
        <begin position="167"/>
        <end position="330"/>
    </location>
</feature>
<feature type="compositionally biased region" description="Polar residues" evidence="1">
    <location>
        <begin position="232"/>
        <end position="256"/>
    </location>
</feature>
<feature type="compositionally biased region" description="Polar residues" evidence="1">
    <location>
        <begin position="284"/>
        <end position="302"/>
    </location>
</feature>
<organism evidence="2 3">
    <name type="scientific">Cutaneotrichosporon oleaginosum</name>
    <dbReference type="NCBI Taxonomy" id="879819"/>
    <lineage>
        <taxon>Eukaryota</taxon>
        <taxon>Fungi</taxon>
        <taxon>Dikarya</taxon>
        <taxon>Basidiomycota</taxon>
        <taxon>Agaricomycotina</taxon>
        <taxon>Tremellomycetes</taxon>
        <taxon>Trichosporonales</taxon>
        <taxon>Trichosporonaceae</taxon>
        <taxon>Cutaneotrichosporon</taxon>
    </lineage>
</organism>
<evidence type="ECO:0000313" key="2">
    <source>
        <dbReference type="EMBL" id="KLT46436.1"/>
    </source>
</evidence>
<dbReference type="Proteomes" id="UP000053611">
    <property type="component" value="Unassembled WGS sequence"/>
</dbReference>
<dbReference type="AlphaFoldDB" id="A0A0J0XZH5"/>
<evidence type="ECO:0000313" key="3">
    <source>
        <dbReference type="Proteomes" id="UP000053611"/>
    </source>
</evidence>
<accession>A0A0J0XZH5</accession>
<dbReference type="EMBL" id="KQ087177">
    <property type="protein sequence ID" value="KLT46436.1"/>
    <property type="molecule type" value="Genomic_DNA"/>
</dbReference>
<feature type="compositionally biased region" description="Low complexity" evidence="1">
    <location>
        <begin position="257"/>
        <end position="269"/>
    </location>
</feature>
<dbReference type="RefSeq" id="XP_018282927.1">
    <property type="nucleotide sequence ID" value="XM_018424722.1"/>
</dbReference>
<protein>
    <submittedName>
        <fullName evidence="2">Uncharacterized protein</fullName>
    </submittedName>
</protein>
<reference evidence="2 3" key="1">
    <citation type="submission" date="2015-03" db="EMBL/GenBank/DDBJ databases">
        <title>Genomics and transcriptomics of the oil-accumulating basidiomycete yeast T. oleaginosus allow insights into substrate utilization and the diverse evolutionary trajectories of mating systems in fungi.</title>
        <authorList>
            <consortium name="DOE Joint Genome Institute"/>
            <person name="Kourist R."/>
            <person name="Kracht O."/>
            <person name="Bracharz F."/>
            <person name="Lipzen A."/>
            <person name="Nolan M."/>
            <person name="Ohm R."/>
            <person name="Grigoriev I."/>
            <person name="Sun S."/>
            <person name="Heitman J."/>
            <person name="Bruck T."/>
            <person name="Nowrousian M."/>
        </authorList>
    </citation>
    <scope>NUCLEOTIDE SEQUENCE [LARGE SCALE GENOMIC DNA]</scope>
    <source>
        <strain evidence="2 3">IBC0246</strain>
    </source>
</reference>
<feature type="compositionally biased region" description="Low complexity" evidence="1">
    <location>
        <begin position="303"/>
        <end position="314"/>
    </location>
</feature>
<evidence type="ECO:0000256" key="1">
    <source>
        <dbReference type="SAM" id="MobiDB-lite"/>
    </source>
</evidence>
<feature type="compositionally biased region" description="Polar residues" evidence="1">
    <location>
        <begin position="63"/>
        <end position="80"/>
    </location>
</feature>
<feature type="region of interest" description="Disordered" evidence="1">
    <location>
        <begin position="26"/>
        <end position="151"/>
    </location>
</feature>
<sequence length="602" mass="63516">MSSISASQKPRRPSITALFANSFSLASSASPSNTPAASPPCDPIYSAVHPLNPASPPSRKMQRSYSQSHARAGSYMNSSHAAPPTLGQGATVVRTPSDATMFMAQPGAQGPWPTRQSSLRTPPRRPSDGGQLPEALAPRINGDPAPFLPPVHVTSLSSDLRDTFATAEQNHSKGRLPNRTLTRSPSAPHQSRVAVDTSAGYTPGRRATGRPSNHTLHGSTSLSRIAGRGPSPNLTITPSSATLERSNSTTSTTATVQCASQAQAGASSAETRRAPTLCREPSCTRLNTSTHIHPRPSNASEDTLTTPRARTTTPPSTPPVTPPCESPPPVLVSHSVRQASEAGSVVLVTLRFGFSLDAEPNTHAVTVTLDTLRPAGGRLVEFLDKVLHPTSTPPLSVPQSGRDSGIDASRIGTPLSNGSSHELSLEMTDGSSAEDSDFEFDNARLHPNLMDEYVVAQTLAAAPKTPTDAPPRPARRQYPPTAYPFPVLPPLADLPAALAQAKAAAEAKAQAAEKQRVGRRRASTCPGTTLGVVQEITLLLQREAGAWHAIASRLCSGSWPCLDGRRRRVEDECKWAGMDGLVAELRAPIGVLRPASSGRTYI</sequence>
<feature type="compositionally biased region" description="Polar residues" evidence="1">
    <location>
        <begin position="179"/>
        <end position="189"/>
    </location>
</feature>
<keyword evidence="3" id="KW-1185">Reference proteome</keyword>
<dbReference type="OrthoDB" id="2564831at2759"/>
<dbReference type="GeneID" id="28985325"/>
<feature type="region of interest" description="Disordered" evidence="1">
    <location>
        <begin position="388"/>
        <end position="423"/>
    </location>
</feature>
<feature type="compositionally biased region" description="Low complexity" evidence="1">
    <location>
        <begin position="26"/>
        <end position="36"/>
    </location>
</feature>
<gene>
    <name evidence="2" type="ORF">CC85DRAFT_289743</name>
</gene>
<feature type="compositionally biased region" description="Polar residues" evidence="1">
    <location>
        <begin position="210"/>
        <end position="223"/>
    </location>
</feature>